<dbReference type="Proteomes" id="UP001189429">
    <property type="component" value="Unassembled WGS sequence"/>
</dbReference>
<comment type="caution">
    <text evidence="1">The sequence shown here is derived from an EMBL/GenBank/DDBJ whole genome shotgun (WGS) entry which is preliminary data.</text>
</comment>
<organism evidence="1 2">
    <name type="scientific">Prorocentrum cordatum</name>
    <dbReference type="NCBI Taxonomy" id="2364126"/>
    <lineage>
        <taxon>Eukaryota</taxon>
        <taxon>Sar</taxon>
        <taxon>Alveolata</taxon>
        <taxon>Dinophyceae</taxon>
        <taxon>Prorocentrales</taxon>
        <taxon>Prorocentraceae</taxon>
        <taxon>Prorocentrum</taxon>
    </lineage>
</organism>
<dbReference type="EMBL" id="CAUYUJ010013960">
    <property type="protein sequence ID" value="CAK0836978.1"/>
    <property type="molecule type" value="Genomic_DNA"/>
</dbReference>
<name>A0ABN9SWP3_9DINO</name>
<feature type="non-terminal residue" evidence="1">
    <location>
        <position position="104"/>
    </location>
</feature>
<protein>
    <submittedName>
        <fullName evidence="1">Uncharacterized protein</fullName>
    </submittedName>
</protein>
<evidence type="ECO:0000313" key="1">
    <source>
        <dbReference type="EMBL" id="CAK0836978.1"/>
    </source>
</evidence>
<sequence length="104" mass="10985">WRAAGGARVAAARGGARGTVAAIRCCPAGLSEREGCWQRRIAATVQARGQRWLAGSWRRTRGGCPLWCSRHGRRHPLLSSGPLGERGLLAATDCGNRAGARPAV</sequence>
<evidence type="ECO:0000313" key="2">
    <source>
        <dbReference type="Proteomes" id="UP001189429"/>
    </source>
</evidence>
<feature type="non-terminal residue" evidence="1">
    <location>
        <position position="1"/>
    </location>
</feature>
<reference evidence="1" key="1">
    <citation type="submission" date="2023-10" db="EMBL/GenBank/DDBJ databases">
        <authorList>
            <person name="Chen Y."/>
            <person name="Shah S."/>
            <person name="Dougan E. K."/>
            <person name="Thang M."/>
            <person name="Chan C."/>
        </authorList>
    </citation>
    <scope>NUCLEOTIDE SEQUENCE [LARGE SCALE GENOMIC DNA]</scope>
</reference>
<gene>
    <name evidence="1" type="ORF">PCOR1329_LOCUS33318</name>
</gene>
<keyword evidence="2" id="KW-1185">Reference proteome</keyword>
<accession>A0ABN9SWP3</accession>
<proteinExistence type="predicted"/>